<keyword evidence="2" id="KW-1185">Reference proteome</keyword>
<dbReference type="EMBL" id="CM020618">
    <property type="protein sequence ID" value="KAK1859849.1"/>
    <property type="molecule type" value="Genomic_DNA"/>
</dbReference>
<proteinExistence type="predicted"/>
<organism evidence="1 2">
    <name type="scientific">Pyropia yezoensis</name>
    <name type="common">Susabi-nori</name>
    <name type="synonym">Porphyra yezoensis</name>
    <dbReference type="NCBI Taxonomy" id="2788"/>
    <lineage>
        <taxon>Eukaryota</taxon>
        <taxon>Rhodophyta</taxon>
        <taxon>Bangiophyceae</taxon>
        <taxon>Bangiales</taxon>
        <taxon>Bangiaceae</taxon>
        <taxon>Pyropia</taxon>
    </lineage>
</organism>
<sequence>MPNVTVIQEVPDTDGEYYTSGVRYRSIAVDEPVSLRLPLIAGSSTNECRGAKVLVGLEPKPGECPVRNVSPGGKGRVVRAAPTTRLLARDGKGVDDGTTAHAGAAAPAGAATPAGAASPMACIVGGRLLQTADEQALLAKLTWRGQVYCTGSFYAPHHVVTAAHCLVAVGDTVQVFPPRQDRDRALFVDQLPLTPREAAKYQREVLEPRLNPEGRDGRLPPEKALDHQARLCTTIWEGDCSVCNGDSGGSVYQVVPPKKDTPPGTLTYVHVGITSNVEGCARPDTVVVNTRVSNVKKWVEWQMRASPGGTAGAKPAIPSPDRSVLV</sequence>
<accession>A0ACC3BPF1</accession>
<evidence type="ECO:0000313" key="2">
    <source>
        <dbReference type="Proteomes" id="UP000798662"/>
    </source>
</evidence>
<protein>
    <submittedName>
        <fullName evidence="1">Uncharacterized protein</fullName>
    </submittedName>
</protein>
<gene>
    <name evidence="1" type="ORF">I4F81_002442</name>
</gene>
<name>A0ACC3BPF1_PYRYE</name>
<reference evidence="1" key="1">
    <citation type="submission" date="2019-11" db="EMBL/GenBank/DDBJ databases">
        <title>Nori genome reveals adaptations in red seaweeds to the harsh intertidal environment.</title>
        <authorList>
            <person name="Wang D."/>
            <person name="Mao Y."/>
        </authorList>
    </citation>
    <scope>NUCLEOTIDE SEQUENCE</scope>
    <source>
        <tissue evidence="1">Gametophyte</tissue>
    </source>
</reference>
<comment type="caution">
    <text evidence="1">The sequence shown here is derived from an EMBL/GenBank/DDBJ whole genome shotgun (WGS) entry which is preliminary data.</text>
</comment>
<dbReference type="Proteomes" id="UP000798662">
    <property type="component" value="Chromosome 1"/>
</dbReference>
<evidence type="ECO:0000313" key="1">
    <source>
        <dbReference type="EMBL" id="KAK1859849.1"/>
    </source>
</evidence>